<comment type="caution">
    <text evidence="1">The sequence shown here is derived from an EMBL/GenBank/DDBJ whole genome shotgun (WGS) entry which is preliminary data.</text>
</comment>
<keyword evidence="2" id="KW-1185">Reference proteome</keyword>
<proteinExistence type="predicted"/>
<gene>
    <name evidence="1" type="ORF">DERP_002786</name>
</gene>
<sequence length="71" mass="8182">MEKNQDSCRRLSGNQTATIGRKDLWTCLLASTYTAIYSQLQWKKNPQKFKEYKLENNCSFEKNCQTAAAAN</sequence>
<accession>A0ABQ8JWR0</accession>
<dbReference type="EMBL" id="NJHN03000008">
    <property type="protein sequence ID" value="KAH9426687.1"/>
    <property type="molecule type" value="Genomic_DNA"/>
</dbReference>
<organism evidence="1 2">
    <name type="scientific">Dermatophagoides pteronyssinus</name>
    <name type="common">European house dust mite</name>
    <dbReference type="NCBI Taxonomy" id="6956"/>
    <lineage>
        <taxon>Eukaryota</taxon>
        <taxon>Metazoa</taxon>
        <taxon>Ecdysozoa</taxon>
        <taxon>Arthropoda</taxon>
        <taxon>Chelicerata</taxon>
        <taxon>Arachnida</taxon>
        <taxon>Acari</taxon>
        <taxon>Acariformes</taxon>
        <taxon>Sarcoptiformes</taxon>
        <taxon>Astigmata</taxon>
        <taxon>Psoroptidia</taxon>
        <taxon>Analgoidea</taxon>
        <taxon>Pyroglyphidae</taxon>
        <taxon>Dermatophagoidinae</taxon>
        <taxon>Dermatophagoides</taxon>
    </lineage>
</organism>
<dbReference type="Proteomes" id="UP000887458">
    <property type="component" value="Unassembled WGS sequence"/>
</dbReference>
<name>A0ABQ8JWR0_DERPT</name>
<protein>
    <submittedName>
        <fullName evidence="1">Uncharacterized protein</fullName>
    </submittedName>
</protein>
<evidence type="ECO:0000313" key="1">
    <source>
        <dbReference type="EMBL" id="KAH9426687.1"/>
    </source>
</evidence>
<evidence type="ECO:0000313" key="2">
    <source>
        <dbReference type="Proteomes" id="UP000887458"/>
    </source>
</evidence>
<reference evidence="1 2" key="1">
    <citation type="journal article" date="2018" name="J. Allergy Clin. Immunol.">
        <title>High-quality assembly of Dermatophagoides pteronyssinus genome and transcriptome reveals a wide range of novel allergens.</title>
        <authorList>
            <person name="Liu X.Y."/>
            <person name="Yang K.Y."/>
            <person name="Wang M.Q."/>
            <person name="Kwok J.S."/>
            <person name="Zeng X."/>
            <person name="Yang Z."/>
            <person name="Xiao X.J."/>
            <person name="Lau C.P."/>
            <person name="Li Y."/>
            <person name="Huang Z.M."/>
            <person name="Ba J.G."/>
            <person name="Yim A.K."/>
            <person name="Ouyang C.Y."/>
            <person name="Ngai S.M."/>
            <person name="Chan T.F."/>
            <person name="Leung E.L."/>
            <person name="Liu L."/>
            <person name="Liu Z.G."/>
            <person name="Tsui S.K."/>
        </authorList>
    </citation>
    <scope>NUCLEOTIDE SEQUENCE [LARGE SCALE GENOMIC DNA]</scope>
    <source>
        <strain evidence="1">Derp</strain>
    </source>
</reference>
<reference evidence="1 2" key="2">
    <citation type="journal article" date="2022" name="Mol. Biol. Evol.">
        <title>Comparative Genomics Reveals Insights into the Divergent Evolution of Astigmatic Mites and Household Pest Adaptations.</title>
        <authorList>
            <person name="Xiong Q."/>
            <person name="Wan A.T."/>
            <person name="Liu X."/>
            <person name="Fung C.S."/>
            <person name="Xiao X."/>
            <person name="Malainual N."/>
            <person name="Hou J."/>
            <person name="Wang L."/>
            <person name="Wang M."/>
            <person name="Yang K.Y."/>
            <person name="Cui Y."/>
            <person name="Leung E.L."/>
            <person name="Nong W."/>
            <person name="Shin S.K."/>
            <person name="Au S.W."/>
            <person name="Jeong K.Y."/>
            <person name="Chew F.T."/>
            <person name="Hui J.H."/>
            <person name="Leung T.F."/>
            <person name="Tungtrongchitr A."/>
            <person name="Zhong N."/>
            <person name="Liu Z."/>
            <person name="Tsui S.K."/>
        </authorList>
    </citation>
    <scope>NUCLEOTIDE SEQUENCE [LARGE SCALE GENOMIC DNA]</scope>
    <source>
        <strain evidence="1">Derp</strain>
    </source>
</reference>